<accession>A0ABZ0PTG2</accession>
<keyword evidence="1" id="KW-0732">Signal</keyword>
<feature type="signal peptide" evidence="1">
    <location>
        <begin position="1"/>
        <end position="22"/>
    </location>
</feature>
<proteinExistence type="predicted"/>
<name>A0ABZ0PTG2_9PSED</name>
<dbReference type="Pfam" id="PF06980">
    <property type="entry name" value="DUF1302"/>
    <property type="match status" value="1"/>
</dbReference>
<dbReference type="Proteomes" id="UP001305928">
    <property type="component" value="Chromosome"/>
</dbReference>
<evidence type="ECO:0000313" key="2">
    <source>
        <dbReference type="EMBL" id="WPC03875.1"/>
    </source>
</evidence>
<reference evidence="2 3" key="1">
    <citation type="submission" date="2023-11" db="EMBL/GenBank/DDBJ databases">
        <title>Complete genome of Pseudomonas benzenivorans BA3361.</title>
        <authorList>
            <person name="Shin S.Y."/>
            <person name="Song J."/>
            <person name="Kang H."/>
        </authorList>
    </citation>
    <scope>NUCLEOTIDE SEQUENCE [LARGE SCALE GENOMIC DNA]</scope>
    <source>
        <strain evidence="2 3">HNIBRBA3361</strain>
    </source>
</reference>
<dbReference type="RefSeq" id="WP_318642573.1">
    <property type="nucleotide sequence ID" value="NZ_CP137892.1"/>
</dbReference>
<dbReference type="InterPro" id="IPR010727">
    <property type="entry name" value="DUF1302"/>
</dbReference>
<evidence type="ECO:0000313" key="3">
    <source>
        <dbReference type="Proteomes" id="UP001305928"/>
    </source>
</evidence>
<protein>
    <submittedName>
        <fullName evidence="2">DUF1302 domain-containing protein</fullName>
    </submittedName>
</protein>
<feature type="chain" id="PRO_5045663131" evidence="1">
    <location>
        <begin position="23"/>
        <end position="558"/>
    </location>
</feature>
<organism evidence="2 3">
    <name type="scientific">Pseudomonas benzenivorans</name>
    <dbReference type="NCBI Taxonomy" id="556533"/>
    <lineage>
        <taxon>Bacteria</taxon>
        <taxon>Pseudomonadati</taxon>
        <taxon>Pseudomonadota</taxon>
        <taxon>Gammaproteobacteria</taxon>
        <taxon>Pseudomonadales</taxon>
        <taxon>Pseudomonadaceae</taxon>
        <taxon>Pseudomonas</taxon>
    </lineage>
</organism>
<evidence type="ECO:0000256" key="1">
    <source>
        <dbReference type="SAM" id="SignalP"/>
    </source>
</evidence>
<keyword evidence="3" id="KW-1185">Reference proteome</keyword>
<dbReference type="EMBL" id="CP137892">
    <property type="protein sequence ID" value="WPC03875.1"/>
    <property type="molecule type" value="Genomic_DNA"/>
</dbReference>
<gene>
    <name evidence="2" type="ORF">SBP02_13920</name>
</gene>
<sequence length="558" mass="61011">MKRIISKASGLVIACTAPLAMGFTFETENIRGSFDSTIGWGMGVRTQSPGCDLINAGATGHGAPGGCLDPTVSGIGDQGNLNYGKGDLFTNYIKGVHELVLKFPEDFTFMARGSWKRDFAATDTTGALGAETQFWQAMGSDIGSDGLTDDARDELRFKARLLDLWVSKSFDVADHRVRARLGNQVINWGESLFAIGGVNATNSYDFQALSSPGVQLKEAVLPAPMLSVATGLGYGVNVEAYYQFGWNKSELPPVGSYWSTYNVIGEGLEAYGYDDKDARDSGQWGLSVRWQPEDSDVNYGFYVMRYHDKLPQVSYNQATFAPTWVYPEDRMLYGISANLPVGDWAVGTELSYRPKEAVPLNPLPGLAFGPAPCSGRGGECWKDTKKFQWHLTGIYSLTNANSPDFLDFTGASTGTFLSELVLVKYPGLHDSYDGELVAAGGNTWVEDLSQFPPKAHGDATSSGIHLDFSLTYDSTLIPGWTVTPGIYYQRSLGNGRTPSIYSTYTRDSSAMNLYLNLVRNPGNWQVSLNYAKFNDGDTPYDQLLRDRDYVGLAISHSM</sequence>